<dbReference type="SUPFAM" id="SSF51735">
    <property type="entry name" value="NAD(P)-binding Rossmann-fold domains"/>
    <property type="match status" value="1"/>
</dbReference>
<protein>
    <submittedName>
        <fullName evidence="3">Glucose 1-dehydrogenase</fullName>
        <ecNumber evidence="3">1.1.1.47</ecNumber>
    </submittedName>
</protein>
<gene>
    <name evidence="3" type="ORF">QA636_40965</name>
</gene>
<dbReference type="Pfam" id="PF13561">
    <property type="entry name" value="adh_short_C2"/>
    <property type="match status" value="1"/>
</dbReference>
<evidence type="ECO:0000313" key="4">
    <source>
        <dbReference type="Proteomes" id="UP001221546"/>
    </source>
</evidence>
<evidence type="ECO:0000313" key="3">
    <source>
        <dbReference type="EMBL" id="WFU63695.1"/>
    </source>
</evidence>
<dbReference type="InterPro" id="IPR036291">
    <property type="entry name" value="NAD(P)-bd_dom_sf"/>
</dbReference>
<dbReference type="NCBIfam" id="NF005559">
    <property type="entry name" value="PRK07231.1"/>
    <property type="match status" value="1"/>
</dbReference>
<dbReference type="PANTHER" id="PTHR24321">
    <property type="entry name" value="DEHYDROGENASES, SHORT CHAIN"/>
    <property type="match status" value="1"/>
</dbReference>
<dbReference type="CDD" id="cd05233">
    <property type="entry name" value="SDR_c"/>
    <property type="match status" value="1"/>
</dbReference>
<sequence>MAGILDGKAALVTGGGSGIGRATAIAMAREGARVAVSDLSKDGIEETVALINAAGGQSIAIQGDVTDEADVANMVARTVSAFGRIDCAFNNAGVAGRSVGPPGQRIHELTQASVAKMFSVNLMGVFLCLKYEVAQMLKQGGGGAIVNTASIAGLVGLATSGHYVATKHGVVGLTKSAAIEYAQDGIRVNCVNPGYIKTPMTKETMDERYDEIIAKVPVRRLGVPEEIAEAVVWMCSDKASFMTGASHVVDGGYSAA</sequence>
<name>A0ABY8JDQ3_9BRAD</name>
<dbReference type="GO" id="GO:0047936">
    <property type="term" value="F:glucose 1-dehydrogenase [NAD(P)+] activity"/>
    <property type="evidence" value="ECO:0007669"/>
    <property type="project" value="UniProtKB-EC"/>
</dbReference>
<dbReference type="PRINTS" id="PR00080">
    <property type="entry name" value="SDRFAMILY"/>
</dbReference>
<dbReference type="InterPro" id="IPR020904">
    <property type="entry name" value="Sc_DH/Rdtase_CS"/>
</dbReference>
<evidence type="ECO:0000256" key="1">
    <source>
        <dbReference type="ARBA" id="ARBA00006484"/>
    </source>
</evidence>
<organism evidence="3 4">
    <name type="scientific">Bradyrhizobium brasilense</name>
    <dbReference type="NCBI Taxonomy" id="1419277"/>
    <lineage>
        <taxon>Bacteria</taxon>
        <taxon>Pseudomonadati</taxon>
        <taxon>Pseudomonadota</taxon>
        <taxon>Alphaproteobacteria</taxon>
        <taxon>Hyphomicrobiales</taxon>
        <taxon>Nitrobacteraceae</taxon>
        <taxon>Bradyrhizobium</taxon>
    </lineage>
</organism>
<dbReference type="EC" id="1.1.1.47" evidence="3"/>
<dbReference type="EMBL" id="CP121646">
    <property type="protein sequence ID" value="WFU63695.1"/>
    <property type="molecule type" value="Genomic_DNA"/>
</dbReference>
<dbReference type="InterPro" id="IPR002347">
    <property type="entry name" value="SDR_fam"/>
</dbReference>
<dbReference type="Gene3D" id="3.40.50.720">
    <property type="entry name" value="NAD(P)-binding Rossmann-like Domain"/>
    <property type="match status" value="1"/>
</dbReference>
<reference evidence="3 4" key="1">
    <citation type="submission" date="2023-04" db="EMBL/GenBank/DDBJ databases">
        <title>Australian commercial rhizobial inoculants.</title>
        <authorList>
            <person name="Kohlmeier M.G."/>
            <person name="O'Hara G.W."/>
            <person name="Colombi E."/>
            <person name="Ramsay J.P."/>
            <person name="Terpolilli J."/>
        </authorList>
    </citation>
    <scope>NUCLEOTIDE SEQUENCE [LARGE SCALE GENOMIC DNA]</scope>
    <source>
        <strain evidence="3 4">CB627</strain>
    </source>
</reference>
<evidence type="ECO:0000256" key="2">
    <source>
        <dbReference type="ARBA" id="ARBA00023002"/>
    </source>
</evidence>
<keyword evidence="4" id="KW-1185">Reference proteome</keyword>
<dbReference type="PROSITE" id="PS00061">
    <property type="entry name" value="ADH_SHORT"/>
    <property type="match status" value="1"/>
</dbReference>
<accession>A0ABY8JDQ3</accession>
<dbReference type="Proteomes" id="UP001221546">
    <property type="component" value="Chromosome"/>
</dbReference>
<dbReference type="PANTHER" id="PTHR24321:SF8">
    <property type="entry name" value="ESTRADIOL 17-BETA-DEHYDROGENASE 8-RELATED"/>
    <property type="match status" value="1"/>
</dbReference>
<dbReference type="RefSeq" id="WP_076832663.1">
    <property type="nucleotide sequence ID" value="NZ_CP121646.1"/>
</dbReference>
<proteinExistence type="inferred from homology"/>
<comment type="similarity">
    <text evidence="1">Belongs to the short-chain dehydrogenases/reductases (SDR) family.</text>
</comment>
<dbReference type="PRINTS" id="PR00081">
    <property type="entry name" value="GDHRDH"/>
</dbReference>
<keyword evidence="2 3" id="KW-0560">Oxidoreductase</keyword>